<feature type="non-terminal residue" evidence="1">
    <location>
        <position position="25"/>
    </location>
</feature>
<reference evidence="1" key="1">
    <citation type="submission" date="2018-05" db="EMBL/GenBank/DDBJ databases">
        <authorList>
            <person name="Lanie J.A."/>
            <person name="Ng W.-L."/>
            <person name="Kazmierczak K.M."/>
            <person name="Andrzejewski T.M."/>
            <person name="Davidsen T.M."/>
            <person name="Wayne K.J."/>
            <person name="Tettelin H."/>
            <person name="Glass J.I."/>
            <person name="Rusch D."/>
            <person name="Podicherti R."/>
            <person name="Tsui H.-C.T."/>
            <person name="Winkler M.E."/>
        </authorList>
    </citation>
    <scope>NUCLEOTIDE SEQUENCE</scope>
</reference>
<dbReference type="EMBL" id="UINC01184084">
    <property type="protein sequence ID" value="SVD95131.1"/>
    <property type="molecule type" value="Genomic_DNA"/>
</dbReference>
<accession>A0A382ZI35</accession>
<proteinExistence type="predicted"/>
<sequence>VNVTNIGLAIMVPKIRIRIESACFN</sequence>
<name>A0A382ZI35_9ZZZZ</name>
<organism evidence="1">
    <name type="scientific">marine metagenome</name>
    <dbReference type="NCBI Taxonomy" id="408172"/>
    <lineage>
        <taxon>unclassified sequences</taxon>
        <taxon>metagenomes</taxon>
        <taxon>ecological metagenomes</taxon>
    </lineage>
</organism>
<protein>
    <submittedName>
        <fullName evidence="1">Uncharacterized protein</fullName>
    </submittedName>
</protein>
<evidence type="ECO:0000313" key="1">
    <source>
        <dbReference type="EMBL" id="SVD95131.1"/>
    </source>
</evidence>
<dbReference type="AlphaFoldDB" id="A0A382ZI35"/>
<feature type="non-terminal residue" evidence="1">
    <location>
        <position position="1"/>
    </location>
</feature>
<gene>
    <name evidence="1" type="ORF">METZ01_LOCUS447985</name>
</gene>